<keyword evidence="2" id="KW-0813">Transport</keyword>
<dbReference type="GO" id="GO:0016020">
    <property type="term" value="C:membrane"/>
    <property type="evidence" value="ECO:0007669"/>
    <property type="project" value="UniProtKB-SubCell"/>
</dbReference>
<sequence>MTSTTLFLLQALVIILAPFILTYIFRLSMYLPPVVVQVLTGLALGPSLLGRVAPGTYEALFRPDALQPLQHVASMALLLFGFTSGMHLQWSSLRERGGALCTISLASLLVPGGLGLLTGIWVLRNYAAAPGPAASGLQFPAGIAICCAVTALPVLAAILRESRLTTTKIGQMALAIAAVNDAALWAMLGALLALSGMVHQPNTTSVTALLLLLPYWAALFTVFKLLIKFIEKHTPEKSQREHLQLTLACVLALGSAVLSEWGGLHYVLGAFVAGVAMPHSAREILLKRIEPLTVTVLMPFFFMSTGLKTLIDTSSPLFTGIFLAVTAAAVLGKLGGVAVAARLTGEPWCQAFALGALTQTKGLMEVVVVTILLDAGIFSRNVFSAVVLMAVLSTCLAMPITRLLLRYPARGASASALSALPSQPEPGRTPS</sequence>
<feature type="transmembrane region" description="Helical" evidence="8">
    <location>
        <begin position="100"/>
        <end position="121"/>
    </location>
</feature>
<comment type="caution">
    <text evidence="10">The sequence shown here is derived from an EMBL/GenBank/DDBJ whole genome shotgun (WGS) entry which is preliminary data.</text>
</comment>
<dbReference type="OrthoDB" id="9793589at2"/>
<dbReference type="PANTHER" id="PTHR32468">
    <property type="entry name" value="CATION/H + ANTIPORTER"/>
    <property type="match status" value="1"/>
</dbReference>
<feature type="transmembrane region" description="Helical" evidence="8">
    <location>
        <begin position="362"/>
        <end position="379"/>
    </location>
</feature>
<accession>A0A369UI30</accession>
<evidence type="ECO:0000313" key="10">
    <source>
        <dbReference type="EMBL" id="RDD80412.1"/>
    </source>
</evidence>
<comment type="subcellular location">
    <subcellularLocation>
        <location evidence="1">Membrane</location>
        <topology evidence="1">Multi-pass membrane protein</topology>
    </subcellularLocation>
</comment>
<feature type="transmembrane region" description="Helical" evidence="8">
    <location>
        <begin position="385"/>
        <end position="405"/>
    </location>
</feature>
<evidence type="ECO:0000256" key="7">
    <source>
        <dbReference type="ARBA" id="ARBA00023136"/>
    </source>
</evidence>
<dbReference type="AlphaFoldDB" id="A0A369UI30"/>
<protein>
    <submittedName>
        <fullName evidence="10">Sodium:proton exchanger</fullName>
    </submittedName>
</protein>
<feature type="transmembrane region" description="Helical" evidence="8">
    <location>
        <begin position="206"/>
        <end position="230"/>
    </location>
</feature>
<keyword evidence="6" id="KW-0406">Ion transport</keyword>
<evidence type="ECO:0000256" key="3">
    <source>
        <dbReference type="ARBA" id="ARBA00022449"/>
    </source>
</evidence>
<evidence type="ECO:0000256" key="5">
    <source>
        <dbReference type="ARBA" id="ARBA00022989"/>
    </source>
</evidence>
<evidence type="ECO:0000256" key="4">
    <source>
        <dbReference type="ARBA" id="ARBA00022692"/>
    </source>
</evidence>
<dbReference type="InterPro" id="IPR050794">
    <property type="entry name" value="CPA2_transporter"/>
</dbReference>
<keyword evidence="3" id="KW-0050">Antiport</keyword>
<feature type="transmembrane region" description="Helical" evidence="8">
    <location>
        <begin position="69"/>
        <end position="88"/>
    </location>
</feature>
<evidence type="ECO:0000313" key="11">
    <source>
        <dbReference type="Proteomes" id="UP000253782"/>
    </source>
</evidence>
<organism evidence="10 11">
    <name type="scientific">Dyella tabacisoli</name>
    <dbReference type="NCBI Taxonomy" id="2282381"/>
    <lineage>
        <taxon>Bacteria</taxon>
        <taxon>Pseudomonadati</taxon>
        <taxon>Pseudomonadota</taxon>
        <taxon>Gammaproteobacteria</taxon>
        <taxon>Lysobacterales</taxon>
        <taxon>Rhodanobacteraceae</taxon>
        <taxon>Dyella</taxon>
    </lineage>
</organism>
<keyword evidence="4 8" id="KW-0812">Transmembrane</keyword>
<keyword evidence="11" id="KW-1185">Reference proteome</keyword>
<reference evidence="10 11" key="1">
    <citation type="submission" date="2018-07" db="EMBL/GenBank/DDBJ databases">
        <title>Dyella tabacisoli L4-6T, whole genome shotgun sequence.</title>
        <authorList>
            <person name="Zhou X.-K."/>
            <person name="Li W.-J."/>
            <person name="Duan Y.-Q."/>
        </authorList>
    </citation>
    <scope>NUCLEOTIDE SEQUENCE [LARGE SCALE GENOMIC DNA]</scope>
    <source>
        <strain evidence="10 11">L4-6</strain>
    </source>
</reference>
<evidence type="ECO:0000256" key="2">
    <source>
        <dbReference type="ARBA" id="ARBA00022448"/>
    </source>
</evidence>
<feature type="transmembrane region" description="Helical" evidence="8">
    <location>
        <begin position="317"/>
        <end position="341"/>
    </location>
</feature>
<dbReference type="GO" id="GO:1902600">
    <property type="term" value="P:proton transmembrane transport"/>
    <property type="evidence" value="ECO:0007669"/>
    <property type="project" value="InterPro"/>
</dbReference>
<keyword evidence="7 8" id="KW-0472">Membrane</keyword>
<feature type="domain" description="Cation/H+ exchanger transmembrane" evidence="9">
    <location>
        <begin position="19"/>
        <end position="398"/>
    </location>
</feature>
<keyword evidence="5 8" id="KW-1133">Transmembrane helix</keyword>
<feature type="transmembrane region" description="Helical" evidence="8">
    <location>
        <begin position="6"/>
        <end position="25"/>
    </location>
</feature>
<dbReference type="RefSeq" id="WP_114846797.1">
    <property type="nucleotide sequence ID" value="NZ_JBHSPE010000021.1"/>
</dbReference>
<proteinExistence type="predicted"/>
<evidence type="ECO:0000256" key="6">
    <source>
        <dbReference type="ARBA" id="ARBA00023065"/>
    </source>
</evidence>
<feature type="transmembrane region" description="Helical" evidence="8">
    <location>
        <begin position="172"/>
        <end position="194"/>
    </location>
</feature>
<evidence type="ECO:0000259" key="9">
    <source>
        <dbReference type="Pfam" id="PF00999"/>
    </source>
</evidence>
<feature type="transmembrane region" description="Helical" evidence="8">
    <location>
        <begin position="242"/>
        <end position="258"/>
    </location>
</feature>
<dbReference type="Pfam" id="PF00999">
    <property type="entry name" value="Na_H_Exchanger"/>
    <property type="match status" value="1"/>
</dbReference>
<dbReference type="Gene3D" id="1.20.1530.20">
    <property type="match status" value="1"/>
</dbReference>
<dbReference type="EMBL" id="QQAH01000017">
    <property type="protein sequence ID" value="RDD80412.1"/>
    <property type="molecule type" value="Genomic_DNA"/>
</dbReference>
<gene>
    <name evidence="10" type="ORF">DVJ77_17405</name>
</gene>
<dbReference type="Proteomes" id="UP000253782">
    <property type="component" value="Unassembled WGS sequence"/>
</dbReference>
<feature type="transmembrane region" description="Helical" evidence="8">
    <location>
        <begin position="30"/>
        <end position="49"/>
    </location>
</feature>
<dbReference type="InterPro" id="IPR006153">
    <property type="entry name" value="Cation/H_exchanger_TM"/>
</dbReference>
<name>A0A369UI30_9GAMM</name>
<dbReference type="PANTHER" id="PTHR32468:SF0">
    <property type="entry name" value="K(+)_H(+) ANTIPORTER 1"/>
    <property type="match status" value="1"/>
</dbReference>
<dbReference type="GO" id="GO:0015297">
    <property type="term" value="F:antiporter activity"/>
    <property type="evidence" value="ECO:0007669"/>
    <property type="project" value="UniProtKB-KW"/>
</dbReference>
<evidence type="ECO:0000256" key="8">
    <source>
        <dbReference type="SAM" id="Phobius"/>
    </source>
</evidence>
<evidence type="ECO:0000256" key="1">
    <source>
        <dbReference type="ARBA" id="ARBA00004141"/>
    </source>
</evidence>
<feature type="transmembrane region" description="Helical" evidence="8">
    <location>
        <begin position="141"/>
        <end position="160"/>
    </location>
</feature>
<dbReference type="InterPro" id="IPR038770">
    <property type="entry name" value="Na+/solute_symporter_sf"/>
</dbReference>